<proteinExistence type="predicted"/>
<evidence type="ECO:0000313" key="1">
    <source>
        <dbReference type="EMBL" id="EQA71022.1"/>
    </source>
</evidence>
<comment type="caution">
    <text evidence="1">The sequence shown here is derived from an EMBL/GenBank/DDBJ whole genome shotgun (WGS) entry which is preliminary data.</text>
</comment>
<sequence>MFEFKLKFIRIVEKIANLRLTKRLYQFVLMEKRKNTNFSTNLLY</sequence>
<dbReference type="AlphaFoldDB" id="T0GQ52"/>
<dbReference type="EMBL" id="AKWY02000023">
    <property type="protein sequence ID" value="EQA71022.1"/>
    <property type="molecule type" value="Genomic_DNA"/>
</dbReference>
<organism evidence="1 2">
    <name type="scientific">Leptospira noguchii serovar Panama str. CZ214</name>
    <dbReference type="NCBI Taxonomy" id="1001595"/>
    <lineage>
        <taxon>Bacteria</taxon>
        <taxon>Pseudomonadati</taxon>
        <taxon>Spirochaetota</taxon>
        <taxon>Spirochaetia</taxon>
        <taxon>Leptospirales</taxon>
        <taxon>Leptospiraceae</taxon>
        <taxon>Leptospira</taxon>
    </lineage>
</organism>
<name>T0GQ52_9LEPT</name>
<dbReference type="Proteomes" id="UP000015442">
    <property type="component" value="Unassembled WGS sequence"/>
</dbReference>
<gene>
    <name evidence="1" type="ORF">LEP1GSC059_3074</name>
</gene>
<evidence type="ECO:0000313" key="2">
    <source>
        <dbReference type="Proteomes" id="UP000015442"/>
    </source>
</evidence>
<accession>T0GQ52</accession>
<protein>
    <submittedName>
        <fullName evidence="1">Uncharacterized protein</fullName>
    </submittedName>
</protein>
<reference evidence="1 2" key="1">
    <citation type="submission" date="2013-05" db="EMBL/GenBank/DDBJ databases">
        <authorList>
            <person name="Harkins D.M."/>
            <person name="Durkin A.S."/>
            <person name="Brinkac L.M."/>
            <person name="Haft D.H."/>
            <person name="Selengut J.D."/>
            <person name="Sanka R."/>
            <person name="DePew J."/>
            <person name="Purushe J."/>
            <person name="Hartskeerl R.A."/>
            <person name="Ahmed A."/>
            <person name="van der Linden H."/>
            <person name="Goris M.G.A."/>
            <person name="Vinetz J.M."/>
            <person name="Sutton G.G."/>
            <person name="Nierman W.C."/>
            <person name="Fouts D.E."/>
        </authorList>
    </citation>
    <scope>NUCLEOTIDE SEQUENCE [LARGE SCALE GENOMIC DNA]</scope>
    <source>
        <strain evidence="1 2">CZ214</strain>
    </source>
</reference>